<evidence type="ECO:0000313" key="5">
    <source>
        <dbReference type="Proteomes" id="UP000076852"/>
    </source>
</evidence>
<dbReference type="STRING" id="1804984.AYM40_20660"/>
<dbReference type="InterPro" id="IPR017847">
    <property type="entry name" value="T6SS_RhsGE_Vgr_subset"/>
</dbReference>
<evidence type="ECO:0000259" key="2">
    <source>
        <dbReference type="Pfam" id="PF10106"/>
    </source>
</evidence>
<gene>
    <name evidence="4" type="ORF">AYM40_20660</name>
</gene>
<feature type="coiled-coil region" evidence="1">
    <location>
        <begin position="593"/>
        <end position="627"/>
    </location>
</feature>
<dbReference type="Pfam" id="PF10106">
    <property type="entry name" value="DUF2345"/>
    <property type="match status" value="1"/>
</dbReference>
<accession>A0A160FVM4</accession>
<dbReference type="OrthoDB" id="8590234at2"/>
<dbReference type="InterPro" id="IPR006533">
    <property type="entry name" value="T6SS_Vgr_RhsGE"/>
</dbReference>
<dbReference type="Gene3D" id="3.55.50.10">
    <property type="entry name" value="Baseplate protein-like domains"/>
    <property type="match status" value="1"/>
</dbReference>
<reference evidence="4 5" key="1">
    <citation type="journal article" date="2016" name="Gene">
        <title>PacBio SMRT assembly of a complex multi-replicon genome reveals chlorocatechol degradative operon in a region of genome plasticity.</title>
        <authorList>
            <person name="Ricker N."/>
            <person name="Shen S.Y."/>
            <person name="Goordial J."/>
            <person name="Jin S."/>
            <person name="Fulthorpe R.R."/>
        </authorList>
    </citation>
    <scope>NUCLEOTIDE SEQUENCE [LARGE SCALE GENOMIC DNA]</scope>
    <source>
        <strain evidence="4 5">OLGA172</strain>
    </source>
</reference>
<feature type="domain" description="Putative type VI secretion system Rhs element associated Vgr" evidence="3">
    <location>
        <begin position="498"/>
        <end position="600"/>
    </location>
</feature>
<dbReference type="SUPFAM" id="SSF69255">
    <property type="entry name" value="gp5 N-terminal domain-like"/>
    <property type="match status" value="1"/>
</dbReference>
<keyword evidence="5" id="KW-1185">Reference proteome</keyword>
<dbReference type="KEGG" id="buz:AYM40_20660"/>
<dbReference type="InterPro" id="IPR028244">
    <property type="entry name" value="T6SS_Rhs_Vgr_dom"/>
</dbReference>
<feature type="domain" description="DUF2345" evidence="2">
    <location>
        <begin position="620"/>
        <end position="766"/>
    </location>
</feature>
<proteinExistence type="predicted"/>
<dbReference type="Pfam" id="PF13296">
    <property type="entry name" value="T6SS_Vgr"/>
    <property type="match status" value="1"/>
</dbReference>
<dbReference type="EMBL" id="CP014579">
    <property type="protein sequence ID" value="ANB77395.1"/>
    <property type="molecule type" value="Genomic_DNA"/>
</dbReference>
<dbReference type="Gene3D" id="2.30.110.50">
    <property type="match status" value="1"/>
</dbReference>
<dbReference type="Proteomes" id="UP000076852">
    <property type="component" value="Chromosome 2"/>
</dbReference>
<dbReference type="Gene3D" id="4.10.220.110">
    <property type="match status" value="1"/>
</dbReference>
<sequence length="798" mass="88053">MADQNRRVGKYENSRKAMTGRQSYFLDVPGTANAKDLSVVSFEATERMGEPYRITIVLTHPDSLSRSDYLGKDAVFSIAPDEAVLRKFCGCITRFSKTKKTKDFSRYEIVVEAHLARLNMTRASRIYQHQTAPQIIEAILRRHGFEGHQFTFRLRRQYPQHAFRMQYQTADLAYVRMLMQKEGIYSYVTEGKHGDVVVFADDIDHYIYQPELTVPYRETAGLEAGVEAVFALQTHARAVPQSFAVADYNPDRAWERFRAEANVAGKDTTTYGQPYVYGTHHLDQDGAQWEAQLRHEAAIAWQIVHEGESNVLALQPARILRMDEDSLDVPQEVPHLQGNAPGAEDAPNGQVIIEVTHRGARDEAYRNAYKAIPSDRRFRLKLEEDQWPKIPGSLSARVTSPGHYKYAYLTQQGYYTVRFDLDFDEWNPGGESVPLRLAKPFAGALQTGFHFPALHGTEAVIEFRDGDPDKPYIAAFHHHSQAVDLVTSQDRWLSRNVMHTQGDNKLQFEDWENEEHVKLSTKHSGKSQLTLGHIVDGRRKKRGEGFELRTSAYGAIRGGKGLFISADDQPNAIGQQLDMEPAKGLLSDAMAQMQRLNECAAAARVQLADVERQRDLMEQRLLKLQQAVILLSAPAGIALATGESIQLAANGNVIATARSNLDLGAGNHVTIAAGQGASIFAQDQGIKLVAAKADFSAAAHSGQMLLASSKDMVLSSVDGKLNAVSAGALTLSSQGAYIKLDGGNIELGCPGSITLKTGNFNWQGPASMAPPLPALPAGVCRQCLLTAHTGVEAMTEKA</sequence>
<dbReference type="Gene3D" id="2.40.50.230">
    <property type="entry name" value="Gp5 N-terminal domain"/>
    <property type="match status" value="1"/>
</dbReference>
<dbReference type="NCBIfam" id="TIGR01646">
    <property type="entry name" value="vgr_GE"/>
    <property type="match status" value="1"/>
</dbReference>
<evidence type="ECO:0000256" key="1">
    <source>
        <dbReference type="SAM" id="Coils"/>
    </source>
</evidence>
<name>A0A160FVM4_9BURK</name>
<dbReference type="Pfam" id="PF05954">
    <property type="entry name" value="Phage_GPD"/>
    <property type="match status" value="1"/>
</dbReference>
<dbReference type="InterPro" id="IPR018769">
    <property type="entry name" value="VgrG2_DUF2345"/>
</dbReference>
<dbReference type="InterPro" id="IPR037026">
    <property type="entry name" value="Vgr_OB-fold_dom_sf"/>
</dbReference>
<protein>
    <submittedName>
        <fullName evidence="4">Type IV secretion protein Rhs</fullName>
    </submittedName>
</protein>
<organism evidence="4 5">
    <name type="scientific">Paraburkholderia phytofirmans OLGA172</name>
    <dbReference type="NCBI Taxonomy" id="1417228"/>
    <lineage>
        <taxon>Bacteria</taxon>
        <taxon>Pseudomonadati</taxon>
        <taxon>Pseudomonadota</taxon>
        <taxon>Betaproteobacteria</taxon>
        <taxon>Burkholderiales</taxon>
        <taxon>Burkholderiaceae</taxon>
        <taxon>Paraburkholderia</taxon>
    </lineage>
</organism>
<evidence type="ECO:0000313" key="4">
    <source>
        <dbReference type="EMBL" id="ANB77395.1"/>
    </source>
</evidence>
<keyword evidence="1" id="KW-0175">Coiled coil</keyword>
<dbReference type="RefSeq" id="WP_063500583.1">
    <property type="nucleotide sequence ID" value="NZ_CP014579.1"/>
</dbReference>
<dbReference type="SUPFAM" id="SSF69279">
    <property type="entry name" value="Phage tail proteins"/>
    <property type="match status" value="2"/>
</dbReference>
<dbReference type="AlphaFoldDB" id="A0A160FVM4"/>
<dbReference type="NCBIfam" id="TIGR03361">
    <property type="entry name" value="VI_Rhs_Vgr"/>
    <property type="match status" value="1"/>
</dbReference>
<evidence type="ECO:0000259" key="3">
    <source>
        <dbReference type="Pfam" id="PF13296"/>
    </source>
</evidence>